<dbReference type="AlphaFoldDB" id="A0A5N5DAD3"/>
<dbReference type="PROSITE" id="PS01009">
    <property type="entry name" value="CRISP_1"/>
    <property type="match status" value="1"/>
</dbReference>
<dbReference type="PRINTS" id="PR00837">
    <property type="entry name" value="V5TPXLIKE"/>
</dbReference>
<evidence type="ECO:0000313" key="4">
    <source>
        <dbReference type="EMBL" id="KAF9629881.1"/>
    </source>
</evidence>
<evidence type="ECO:0000256" key="1">
    <source>
        <dbReference type="SAM" id="SignalP"/>
    </source>
</evidence>
<dbReference type="InterPro" id="IPR018244">
    <property type="entry name" value="Allrgn_V5/Tpx1_CS"/>
</dbReference>
<feature type="domain" description="SCP" evidence="2">
    <location>
        <begin position="62"/>
        <end position="192"/>
    </location>
</feature>
<dbReference type="Pfam" id="PF00188">
    <property type="entry name" value="CAP"/>
    <property type="match status" value="1"/>
</dbReference>
<dbReference type="PROSITE" id="PS01010">
    <property type="entry name" value="CRISP_2"/>
    <property type="match status" value="1"/>
</dbReference>
<reference evidence="3 5" key="3">
    <citation type="journal article" date="2019" name="Sci. Rep.">
        <title>A multi-omics analysis of the grapevine pathogen Lasiodiplodia theobromae reveals that temperature affects the expression of virulence- and pathogenicity-related genes.</title>
        <authorList>
            <person name="Felix C."/>
            <person name="Meneses R."/>
            <person name="Goncalves M.F.M."/>
            <person name="Tilleman L."/>
            <person name="Duarte A.S."/>
            <person name="Jorrin-Novo J.V."/>
            <person name="Van de Peer Y."/>
            <person name="Deforce D."/>
            <person name="Van Nieuwerburgh F."/>
            <person name="Esteves A.C."/>
            <person name="Alves A."/>
        </authorList>
    </citation>
    <scope>NUCLEOTIDE SEQUENCE [LARGE SCALE GENOMIC DNA]</scope>
    <source>
        <strain evidence="3 5">LA-SOL3</strain>
    </source>
</reference>
<comment type="caution">
    <text evidence="3">The sequence shown here is derived from an EMBL/GenBank/DDBJ whole genome shotgun (WGS) entry which is preliminary data.</text>
</comment>
<gene>
    <name evidence="3" type="primary">PRY1</name>
    <name evidence="4" type="ORF">BFW01_g62</name>
    <name evidence="3" type="ORF">DBV05_g6935</name>
</gene>
<reference evidence="4" key="2">
    <citation type="journal article" date="2018" name="DNA Res.">
        <title>Comparative genome and transcriptome analyses reveal adaptations to opportunistic infections in woody plant degrading pathogens of Botryosphaeriaceae.</title>
        <authorList>
            <person name="Yan J.Y."/>
            <person name="Zhao W.S."/>
            <person name="Chen Z."/>
            <person name="Xing Q.K."/>
            <person name="Zhang W."/>
            <person name="Chethana K.W.T."/>
            <person name="Xue M.F."/>
            <person name="Xu J.P."/>
            <person name="Phillips A.J.L."/>
            <person name="Wang Y."/>
            <person name="Liu J.H."/>
            <person name="Liu M."/>
            <person name="Zhou Y."/>
            <person name="Jayawardena R.S."/>
            <person name="Manawasinghe I.S."/>
            <person name="Huang J.B."/>
            <person name="Qiao G.H."/>
            <person name="Fu C.Y."/>
            <person name="Guo F.F."/>
            <person name="Dissanayake A.J."/>
            <person name="Peng Y.L."/>
            <person name="Hyde K.D."/>
            <person name="Li X.H."/>
        </authorList>
    </citation>
    <scope>NUCLEOTIDE SEQUENCE</scope>
    <source>
        <strain evidence="4">CSS-01s</strain>
    </source>
</reference>
<evidence type="ECO:0000259" key="2">
    <source>
        <dbReference type="SMART" id="SM00198"/>
    </source>
</evidence>
<dbReference type="EMBL" id="MDYX01000037">
    <property type="protein sequence ID" value="KAF9629881.1"/>
    <property type="molecule type" value="Genomic_DNA"/>
</dbReference>
<sequence length="245" mass="26104">MGWFWFNLLLLSASLALPTESTTTLRHTSTITVVQTIYASAAVATATASVTTDEHSYTDDAVFDNTVLDITNTVRQNYNASALSWNDTLADYAQAWSEGCKFEHSNGPYGENLAATYPSASAAVTAWANESQHFDFADPGFTEATGHFSQMVWKGTTSMGCGRTNCGGSSQGDHANGWYVVCSYWPRGNVLGQFAANVDAAVDGSGSSWDDEGMIAKSKSGVARVGVWRAMLCAQSVALASWALA</sequence>
<accession>A0A5N5DAD3</accession>
<reference evidence="4" key="1">
    <citation type="submission" date="2016-08" db="EMBL/GenBank/DDBJ databases">
        <authorList>
            <person name="Yan J."/>
        </authorList>
    </citation>
    <scope>NUCLEOTIDE SEQUENCE</scope>
    <source>
        <strain evidence="4">CSS-01s</strain>
    </source>
</reference>
<dbReference type="Gene3D" id="3.40.33.10">
    <property type="entry name" value="CAP"/>
    <property type="match status" value="1"/>
</dbReference>
<evidence type="ECO:0000313" key="5">
    <source>
        <dbReference type="Proteomes" id="UP000325902"/>
    </source>
</evidence>
<dbReference type="EMBL" id="VCHE01000044">
    <property type="protein sequence ID" value="KAB2574360.1"/>
    <property type="molecule type" value="Genomic_DNA"/>
</dbReference>
<dbReference type="InterPro" id="IPR014044">
    <property type="entry name" value="CAP_dom"/>
</dbReference>
<dbReference type="SUPFAM" id="SSF55797">
    <property type="entry name" value="PR-1-like"/>
    <property type="match status" value="1"/>
</dbReference>
<keyword evidence="1" id="KW-0732">Signal</keyword>
<dbReference type="GO" id="GO:0005576">
    <property type="term" value="C:extracellular region"/>
    <property type="evidence" value="ECO:0007669"/>
    <property type="project" value="InterPro"/>
</dbReference>
<dbReference type="InterPro" id="IPR035940">
    <property type="entry name" value="CAP_sf"/>
</dbReference>
<dbReference type="PANTHER" id="PTHR10334">
    <property type="entry name" value="CYSTEINE-RICH SECRETORY PROTEIN-RELATED"/>
    <property type="match status" value="1"/>
</dbReference>
<dbReference type="SMART" id="SM00198">
    <property type="entry name" value="SCP"/>
    <property type="match status" value="1"/>
</dbReference>
<proteinExistence type="predicted"/>
<name>A0A5N5DAD3_9PEZI</name>
<dbReference type="InterPro" id="IPR001283">
    <property type="entry name" value="CRISP-related"/>
</dbReference>
<evidence type="ECO:0000313" key="3">
    <source>
        <dbReference type="EMBL" id="KAB2574360.1"/>
    </source>
</evidence>
<feature type="chain" id="PRO_5033494522" evidence="1">
    <location>
        <begin position="17"/>
        <end position="245"/>
    </location>
</feature>
<protein>
    <submittedName>
        <fullName evidence="4">Allergen V5/Tpx-1-related protein</fullName>
    </submittedName>
    <submittedName>
        <fullName evidence="3">Protein PRY1</fullName>
    </submittedName>
</protein>
<feature type="signal peptide" evidence="1">
    <location>
        <begin position="1"/>
        <end position="16"/>
    </location>
</feature>
<dbReference type="Proteomes" id="UP000627934">
    <property type="component" value="Unassembled WGS sequence"/>
</dbReference>
<dbReference type="Proteomes" id="UP000325902">
    <property type="component" value="Unassembled WGS sequence"/>
</dbReference>
<dbReference type="OrthoDB" id="337038at2759"/>
<keyword evidence="5" id="KW-1185">Reference proteome</keyword>
<organism evidence="3 5">
    <name type="scientific">Lasiodiplodia theobromae</name>
    <dbReference type="NCBI Taxonomy" id="45133"/>
    <lineage>
        <taxon>Eukaryota</taxon>
        <taxon>Fungi</taxon>
        <taxon>Dikarya</taxon>
        <taxon>Ascomycota</taxon>
        <taxon>Pezizomycotina</taxon>
        <taxon>Dothideomycetes</taxon>
        <taxon>Dothideomycetes incertae sedis</taxon>
        <taxon>Botryosphaeriales</taxon>
        <taxon>Botryosphaeriaceae</taxon>
        <taxon>Lasiodiplodia</taxon>
    </lineage>
</organism>